<dbReference type="SUPFAM" id="SSF52467">
    <property type="entry name" value="DHS-like NAD/FAD-binding domain"/>
    <property type="match status" value="1"/>
</dbReference>
<name>A0AA91D7Z7_9GAMM</name>
<proteinExistence type="predicted"/>
<evidence type="ECO:0000313" key="6">
    <source>
        <dbReference type="Proteomes" id="UP000077734"/>
    </source>
</evidence>
<evidence type="ECO:0000256" key="1">
    <source>
        <dbReference type="ARBA" id="ARBA00022679"/>
    </source>
</evidence>
<dbReference type="AlphaFoldDB" id="A0AA91D7Z7"/>
<dbReference type="RefSeq" id="WP_157204685.1">
    <property type="nucleotide sequence ID" value="NZ_LUUL01000146.1"/>
</dbReference>
<evidence type="ECO:0000256" key="3">
    <source>
        <dbReference type="PROSITE-ProRule" id="PRU00236"/>
    </source>
</evidence>
<dbReference type="InterPro" id="IPR026590">
    <property type="entry name" value="Ssirtuin_cat_dom"/>
</dbReference>
<protein>
    <recommendedName>
        <fullName evidence="4">Deacetylase sirtuin-type domain-containing protein</fullName>
    </recommendedName>
</protein>
<evidence type="ECO:0000313" key="5">
    <source>
        <dbReference type="EMBL" id="OAI21257.1"/>
    </source>
</evidence>
<keyword evidence="2" id="KW-0520">NAD</keyword>
<feature type="domain" description="Deacetylase sirtuin-type" evidence="4">
    <location>
        <begin position="1"/>
        <end position="59"/>
    </location>
</feature>
<accession>A0AA91D7Z7</accession>
<sequence>MIPAKLIEKLRQAKHLTILTGTRVSAESGIPTFRDALTGLWEIFDAEQGLRRPFNHPFG</sequence>
<dbReference type="GO" id="GO:0016740">
    <property type="term" value="F:transferase activity"/>
    <property type="evidence" value="ECO:0007669"/>
    <property type="project" value="UniProtKB-KW"/>
</dbReference>
<dbReference type="Gene3D" id="3.40.50.1220">
    <property type="entry name" value="TPP-binding domain"/>
    <property type="match status" value="1"/>
</dbReference>
<reference evidence="5 6" key="1">
    <citation type="submission" date="2016-03" db="EMBL/GenBank/DDBJ databases">
        <authorList>
            <person name="Heylen K."/>
            <person name="De Vos P."/>
            <person name="Vekeman B."/>
        </authorList>
    </citation>
    <scope>NUCLEOTIDE SEQUENCE [LARGE SCALE GENOMIC DNA]</scope>
    <source>
        <strain evidence="5 6">R-49807</strain>
    </source>
</reference>
<evidence type="ECO:0000259" key="4">
    <source>
        <dbReference type="PROSITE" id="PS50305"/>
    </source>
</evidence>
<keyword evidence="1" id="KW-0808">Transferase</keyword>
<evidence type="ECO:0000256" key="2">
    <source>
        <dbReference type="ARBA" id="ARBA00023027"/>
    </source>
</evidence>
<keyword evidence="6" id="KW-1185">Reference proteome</keyword>
<comment type="caution">
    <text evidence="3">Lacks conserved residue(s) required for the propagation of feature annotation.</text>
</comment>
<gene>
    <name evidence="5" type="ORF">A1356_21330</name>
</gene>
<dbReference type="PROSITE" id="PS50305">
    <property type="entry name" value="SIRTUIN"/>
    <property type="match status" value="1"/>
</dbReference>
<organism evidence="5 6">
    <name type="scientific">Methylomonas koyamae</name>
    <dbReference type="NCBI Taxonomy" id="702114"/>
    <lineage>
        <taxon>Bacteria</taxon>
        <taxon>Pseudomonadati</taxon>
        <taxon>Pseudomonadota</taxon>
        <taxon>Gammaproteobacteria</taxon>
        <taxon>Methylococcales</taxon>
        <taxon>Methylococcaceae</taxon>
        <taxon>Methylomonas</taxon>
    </lineage>
</organism>
<dbReference type="Proteomes" id="UP000077734">
    <property type="component" value="Unassembled WGS sequence"/>
</dbReference>
<dbReference type="EMBL" id="LUUL01000146">
    <property type="protein sequence ID" value="OAI21257.1"/>
    <property type="molecule type" value="Genomic_DNA"/>
</dbReference>
<comment type="caution">
    <text evidence="5">The sequence shown here is derived from an EMBL/GenBank/DDBJ whole genome shotgun (WGS) entry which is preliminary data.</text>
</comment>
<dbReference type="InterPro" id="IPR029035">
    <property type="entry name" value="DHS-like_NAD/FAD-binding_dom"/>
</dbReference>
<dbReference type="InterPro" id="IPR026591">
    <property type="entry name" value="Sirtuin_cat_small_dom_sf"/>
</dbReference>
<dbReference type="Gene3D" id="3.30.1600.10">
    <property type="entry name" value="SIR2/SIRT2 'Small Domain"/>
    <property type="match status" value="1"/>
</dbReference>